<evidence type="ECO:0008006" key="4">
    <source>
        <dbReference type="Google" id="ProtNLM"/>
    </source>
</evidence>
<reference evidence="2 3" key="1">
    <citation type="submission" date="2019-08" db="EMBL/GenBank/DDBJ databases">
        <title>In-depth cultivation of the pig gut microbiome towards novel bacterial diversity and tailored functional studies.</title>
        <authorList>
            <person name="Wylensek D."/>
            <person name="Hitch T.C.A."/>
            <person name="Clavel T."/>
        </authorList>
    </citation>
    <scope>NUCLEOTIDE SEQUENCE [LARGE SCALE GENOMIC DNA]</scope>
    <source>
        <strain evidence="2 3">Oil+RF-744-GAM-WT-6</strain>
    </source>
</reference>
<dbReference type="Proteomes" id="UP000461880">
    <property type="component" value="Unassembled WGS sequence"/>
</dbReference>
<dbReference type="RefSeq" id="WP_154503716.1">
    <property type="nucleotide sequence ID" value="NZ_VUMN01000007.1"/>
</dbReference>
<dbReference type="EMBL" id="VUMN01000007">
    <property type="protein sequence ID" value="MSS58142.1"/>
    <property type="molecule type" value="Genomic_DNA"/>
</dbReference>
<feature type="transmembrane region" description="Helical" evidence="1">
    <location>
        <begin position="12"/>
        <end position="29"/>
    </location>
</feature>
<evidence type="ECO:0000256" key="1">
    <source>
        <dbReference type="SAM" id="Phobius"/>
    </source>
</evidence>
<name>A0A7X2TF13_9FIRM</name>
<accession>A0A7X2TF13</accession>
<dbReference type="SUPFAM" id="SSF52266">
    <property type="entry name" value="SGNH hydrolase"/>
    <property type="match status" value="1"/>
</dbReference>
<evidence type="ECO:0000313" key="2">
    <source>
        <dbReference type="EMBL" id="MSS58142.1"/>
    </source>
</evidence>
<keyword evidence="1" id="KW-0472">Membrane</keyword>
<keyword evidence="1" id="KW-0812">Transmembrane</keyword>
<sequence>MKQKVITGLKILLKTAVAAALFLVTWHGLTPYFRVGRNTDGDLFRNLDPDSIDVLALGSSHMQYAFNPAVLYQETGYYGYVLGSSCQPFSTSYYLLEEALKTQHPSVVLIDVFTLLPGSQVCYADGMYYKAIDMMSGETRIEAGKHATDTLSSDLQLAYTYDFILNHDHWKDMDFSDPESILQNAEPVEGIHWDLGYVRQMPTVFQYTPVQYLEPDNPIALSEEEKQWIDKLIDLCKENEIHLIFLKTPYDMSQTDSNKLCSIWAYLEEKGADYIDYVRKAADQEIDWYLDMDGDTWHNNAWGAEIVTSDLGKYLVENQLVTNHQDDELFRSVAEGAVRSTAESLMNTTNLNVYTLISDSRVYPSTVLLRYRKEGNGLTDLLALSYLEKLGLNTDFSSDCYAVIQDGKVLSEGTEPFDYELNGHTISFSEDDITIDGTSGYGTGTMCLTFAADDFSWINPIPISYDQHSFWKDGCDSWSCSVQ</sequence>
<keyword evidence="3" id="KW-1185">Reference proteome</keyword>
<comment type="caution">
    <text evidence="2">The sequence shown here is derived from an EMBL/GenBank/DDBJ whole genome shotgun (WGS) entry which is preliminary data.</text>
</comment>
<proteinExistence type="predicted"/>
<organism evidence="2 3">
    <name type="scientific">Stecheria intestinalis</name>
    <dbReference type="NCBI Taxonomy" id="2606630"/>
    <lineage>
        <taxon>Bacteria</taxon>
        <taxon>Bacillati</taxon>
        <taxon>Bacillota</taxon>
        <taxon>Erysipelotrichia</taxon>
        <taxon>Erysipelotrichales</taxon>
        <taxon>Erysipelotrichaceae</taxon>
        <taxon>Stecheria</taxon>
    </lineage>
</organism>
<dbReference type="AlphaFoldDB" id="A0A7X2TF13"/>
<evidence type="ECO:0000313" key="3">
    <source>
        <dbReference type="Proteomes" id="UP000461880"/>
    </source>
</evidence>
<keyword evidence="1" id="KW-1133">Transmembrane helix</keyword>
<gene>
    <name evidence="2" type="ORF">FYJ51_04400</name>
</gene>
<protein>
    <recommendedName>
        <fullName evidence="4">SGNH/GDSL hydrolase family protein</fullName>
    </recommendedName>
</protein>